<dbReference type="AlphaFoldDB" id="A0A8J2VSR7"/>
<reference evidence="8" key="1">
    <citation type="submission" date="2021-09" db="EMBL/GenBank/DDBJ databases">
        <authorList>
            <person name="Martin H S."/>
        </authorList>
    </citation>
    <scope>NUCLEOTIDE SEQUENCE</scope>
</reference>
<keyword evidence="6" id="KW-1205">Fibrinolytic toxin</keyword>
<dbReference type="InterPro" id="IPR043504">
    <property type="entry name" value="Peptidase_S1_PA_chymotrypsin"/>
</dbReference>
<evidence type="ECO:0000313" key="9">
    <source>
        <dbReference type="Proteomes" id="UP000789524"/>
    </source>
</evidence>
<evidence type="ECO:0000313" key="8">
    <source>
        <dbReference type="EMBL" id="CAG9566564.1"/>
    </source>
</evidence>
<comment type="function">
    <text evidence="5">Fibrinolytic activity; shows preferential cleavage of Arg-Gly bonds in all three fibrinogen chains. Contact with the caterpillars causes severe bleeding, due the anticoagulant effect of the protein.</text>
</comment>
<dbReference type="FunFam" id="2.40.10.10:FF:000068">
    <property type="entry name" value="transmembrane protease serine 2"/>
    <property type="match status" value="1"/>
</dbReference>
<keyword evidence="3" id="KW-1015">Disulfide bond</keyword>
<dbReference type="InterPro" id="IPR009003">
    <property type="entry name" value="Peptidase_S1_PA"/>
</dbReference>
<dbReference type="Pfam" id="PF00089">
    <property type="entry name" value="Trypsin"/>
    <property type="match status" value="1"/>
</dbReference>
<evidence type="ECO:0000256" key="4">
    <source>
        <dbReference type="ARBA" id="ARBA00023240"/>
    </source>
</evidence>
<dbReference type="PANTHER" id="PTHR24252:SF7">
    <property type="entry name" value="HYALIN"/>
    <property type="match status" value="1"/>
</dbReference>
<dbReference type="OrthoDB" id="6380398at2759"/>
<dbReference type="PRINTS" id="PR00722">
    <property type="entry name" value="CHYMOTRYPSIN"/>
</dbReference>
<feature type="domain" description="Peptidase S1" evidence="7">
    <location>
        <begin position="1"/>
        <end position="161"/>
    </location>
</feature>
<evidence type="ECO:0000256" key="5">
    <source>
        <dbReference type="ARBA" id="ARBA00055534"/>
    </source>
</evidence>
<dbReference type="PANTHER" id="PTHR24252">
    <property type="entry name" value="ACROSIN-RELATED"/>
    <property type="match status" value="1"/>
</dbReference>
<dbReference type="InterPro" id="IPR018114">
    <property type="entry name" value="TRYPSIN_HIS"/>
</dbReference>
<keyword evidence="4" id="KW-1199">Hemostasis impairing toxin</keyword>
<protein>
    <submittedName>
        <fullName evidence="8">(African queen) hypothetical protein</fullName>
    </submittedName>
</protein>
<evidence type="ECO:0000256" key="3">
    <source>
        <dbReference type="ARBA" id="ARBA00023157"/>
    </source>
</evidence>
<dbReference type="Gene3D" id="2.40.10.10">
    <property type="entry name" value="Trypsin-like serine proteases"/>
    <property type="match status" value="2"/>
</dbReference>
<dbReference type="InterPro" id="IPR001254">
    <property type="entry name" value="Trypsin_dom"/>
</dbReference>
<comment type="subcellular location">
    <subcellularLocation>
        <location evidence="1">Secreted</location>
        <location evidence="1">Extracellular space</location>
    </subcellularLocation>
</comment>
<dbReference type="EMBL" id="CAKASE010000057">
    <property type="protein sequence ID" value="CAG9566564.1"/>
    <property type="molecule type" value="Genomic_DNA"/>
</dbReference>
<gene>
    <name evidence="8" type="ORF">DCHRY22_LOCUS7182</name>
</gene>
<keyword evidence="9" id="KW-1185">Reference proteome</keyword>
<dbReference type="GO" id="GO:0005576">
    <property type="term" value="C:extracellular region"/>
    <property type="evidence" value="ECO:0007669"/>
    <property type="project" value="UniProtKB-SubCell"/>
</dbReference>
<comment type="caution">
    <text evidence="8">The sequence shown here is derived from an EMBL/GenBank/DDBJ whole genome shotgun (WGS) entry which is preliminary data.</text>
</comment>
<sequence>MMYINCTTTYLCGGSFINNRVVLTAAHCLYPCVDPANDILILNYGHAAIDKMKHLKVRRFLVHYKYSDISLENDIGLIYSNAPVKFGKSVKRVALLSIFPRRATHGYVTGWGLVNRDPEELATSMKYVHQDIIRPRECRRGNVPAGIFCGQSKNVEEYPEM</sequence>
<dbReference type="SMART" id="SM00020">
    <property type="entry name" value="Tryp_SPc"/>
    <property type="match status" value="1"/>
</dbReference>
<keyword evidence="2" id="KW-0800">Toxin</keyword>
<name>A0A8J2VSR7_9NEOP</name>
<evidence type="ECO:0000256" key="6">
    <source>
        <dbReference type="ARBA" id="ARBA00084094"/>
    </source>
</evidence>
<evidence type="ECO:0000259" key="7">
    <source>
        <dbReference type="PROSITE" id="PS50240"/>
    </source>
</evidence>
<dbReference type="GO" id="GO:0090729">
    <property type="term" value="F:toxin activity"/>
    <property type="evidence" value="ECO:0007669"/>
    <property type="project" value="UniProtKB-KW"/>
</dbReference>
<evidence type="ECO:0000256" key="2">
    <source>
        <dbReference type="ARBA" id="ARBA00022656"/>
    </source>
</evidence>
<dbReference type="GO" id="GO:0004252">
    <property type="term" value="F:serine-type endopeptidase activity"/>
    <property type="evidence" value="ECO:0007669"/>
    <property type="project" value="InterPro"/>
</dbReference>
<dbReference type="Proteomes" id="UP000789524">
    <property type="component" value="Unassembled WGS sequence"/>
</dbReference>
<accession>A0A8J2VSR7</accession>
<dbReference type="SUPFAM" id="SSF50494">
    <property type="entry name" value="Trypsin-like serine proteases"/>
    <property type="match status" value="1"/>
</dbReference>
<proteinExistence type="predicted"/>
<organism evidence="8 9">
    <name type="scientific">Danaus chrysippus</name>
    <name type="common">African queen</name>
    <dbReference type="NCBI Taxonomy" id="151541"/>
    <lineage>
        <taxon>Eukaryota</taxon>
        <taxon>Metazoa</taxon>
        <taxon>Ecdysozoa</taxon>
        <taxon>Arthropoda</taxon>
        <taxon>Hexapoda</taxon>
        <taxon>Insecta</taxon>
        <taxon>Pterygota</taxon>
        <taxon>Neoptera</taxon>
        <taxon>Endopterygota</taxon>
        <taxon>Lepidoptera</taxon>
        <taxon>Glossata</taxon>
        <taxon>Ditrysia</taxon>
        <taxon>Papilionoidea</taxon>
        <taxon>Nymphalidae</taxon>
        <taxon>Danainae</taxon>
        <taxon>Danaini</taxon>
        <taxon>Danaina</taxon>
        <taxon>Danaus</taxon>
        <taxon>Anosia</taxon>
    </lineage>
</organism>
<evidence type="ECO:0000256" key="1">
    <source>
        <dbReference type="ARBA" id="ARBA00004239"/>
    </source>
</evidence>
<dbReference type="GO" id="GO:0006508">
    <property type="term" value="P:proteolysis"/>
    <property type="evidence" value="ECO:0007669"/>
    <property type="project" value="InterPro"/>
</dbReference>
<dbReference type="PROSITE" id="PS00134">
    <property type="entry name" value="TRYPSIN_HIS"/>
    <property type="match status" value="1"/>
</dbReference>
<dbReference type="PROSITE" id="PS50240">
    <property type="entry name" value="TRYPSIN_DOM"/>
    <property type="match status" value="1"/>
</dbReference>
<dbReference type="InterPro" id="IPR001314">
    <property type="entry name" value="Peptidase_S1A"/>
</dbReference>